<dbReference type="InterPro" id="IPR050383">
    <property type="entry name" value="GlyoxalaseI/FosfomycinResist"/>
</dbReference>
<feature type="domain" description="VOC" evidence="1">
    <location>
        <begin position="31"/>
        <end position="152"/>
    </location>
</feature>
<protein>
    <submittedName>
        <fullName evidence="2">Glyoxalase</fullName>
    </submittedName>
</protein>
<organism evidence="2 3">
    <name type="scientific">Chitinophaga parva</name>
    <dbReference type="NCBI Taxonomy" id="2169414"/>
    <lineage>
        <taxon>Bacteria</taxon>
        <taxon>Pseudomonadati</taxon>
        <taxon>Bacteroidota</taxon>
        <taxon>Chitinophagia</taxon>
        <taxon>Chitinophagales</taxon>
        <taxon>Chitinophagaceae</taxon>
        <taxon>Chitinophaga</taxon>
    </lineage>
</organism>
<name>A0A2T7BES1_9BACT</name>
<keyword evidence="3" id="KW-1185">Reference proteome</keyword>
<dbReference type="PANTHER" id="PTHR21366:SF22">
    <property type="entry name" value="VOC DOMAIN-CONTAINING PROTEIN"/>
    <property type="match status" value="1"/>
</dbReference>
<dbReference type="RefSeq" id="WP_108686564.1">
    <property type="nucleotide sequence ID" value="NZ_QCYK01000002.1"/>
</dbReference>
<dbReference type="InterPro" id="IPR037523">
    <property type="entry name" value="VOC_core"/>
</dbReference>
<evidence type="ECO:0000259" key="1">
    <source>
        <dbReference type="PROSITE" id="PS51819"/>
    </source>
</evidence>
<dbReference type="PANTHER" id="PTHR21366">
    <property type="entry name" value="GLYOXALASE FAMILY PROTEIN"/>
    <property type="match status" value="1"/>
</dbReference>
<accession>A0A2T7BES1</accession>
<sequence>MRNLFFTGLLTIAGLTGQTMTAAAQQHSTPQLNHVAVYVYNLAKSTDFYTRIVGLDTIPEPFHDGRHTWLRIGAHSQLHLIKGAASITEHDKNSHLCFSVADINAFMKRLDENHIEYGNWAQNAHAPTVRPDGVKQIYFKDPDGYWLEVNDDRF</sequence>
<dbReference type="InterPro" id="IPR004360">
    <property type="entry name" value="Glyas_Fos-R_dOase_dom"/>
</dbReference>
<dbReference type="InterPro" id="IPR029068">
    <property type="entry name" value="Glyas_Bleomycin-R_OHBP_Dase"/>
</dbReference>
<dbReference type="SUPFAM" id="SSF54593">
    <property type="entry name" value="Glyoxalase/Bleomycin resistance protein/Dihydroxybiphenyl dioxygenase"/>
    <property type="match status" value="1"/>
</dbReference>
<evidence type="ECO:0000313" key="2">
    <source>
        <dbReference type="EMBL" id="PUZ24723.1"/>
    </source>
</evidence>
<dbReference type="Pfam" id="PF00903">
    <property type="entry name" value="Glyoxalase"/>
    <property type="match status" value="1"/>
</dbReference>
<gene>
    <name evidence="2" type="ORF">DCC81_10270</name>
</gene>
<dbReference type="OrthoDB" id="192739at2"/>
<reference evidence="2 3" key="1">
    <citation type="submission" date="2018-04" db="EMBL/GenBank/DDBJ databases">
        <title>Chitinophaga fuyangensis sp. nov., isolated from soil in a chemical factory.</title>
        <authorList>
            <person name="Chen K."/>
        </authorList>
    </citation>
    <scope>NUCLEOTIDE SEQUENCE [LARGE SCALE GENOMIC DNA]</scope>
    <source>
        <strain evidence="2 3">LY-1</strain>
    </source>
</reference>
<dbReference type="AlphaFoldDB" id="A0A2T7BES1"/>
<dbReference type="EMBL" id="QCYK01000002">
    <property type="protein sequence ID" value="PUZ24723.1"/>
    <property type="molecule type" value="Genomic_DNA"/>
</dbReference>
<evidence type="ECO:0000313" key="3">
    <source>
        <dbReference type="Proteomes" id="UP000244450"/>
    </source>
</evidence>
<dbReference type="Gene3D" id="3.10.180.10">
    <property type="entry name" value="2,3-Dihydroxybiphenyl 1,2-Dioxygenase, domain 1"/>
    <property type="match status" value="1"/>
</dbReference>
<comment type="caution">
    <text evidence="2">The sequence shown here is derived from an EMBL/GenBank/DDBJ whole genome shotgun (WGS) entry which is preliminary data.</text>
</comment>
<proteinExistence type="predicted"/>
<dbReference type="Proteomes" id="UP000244450">
    <property type="component" value="Unassembled WGS sequence"/>
</dbReference>
<dbReference type="PROSITE" id="PS51819">
    <property type="entry name" value="VOC"/>
    <property type="match status" value="1"/>
</dbReference>